<dbReference type="Pfam" id="PF00888">
    <property type="entry name" value="Cullin"/>
    <property type="match status" value="1"/>
</dbReference>
<dbReference type="InterPro" id="IPR036317">
    <property type="entry name" value="Cullin_homology_sf"/>
</dbReference>
<dbReference type="SUPFAM" id="SSF74788">
    <property type="entry name" value="Cullin repeat-like"/>
    <property type="match status" value="1"/>
</dbReference>
<dbReference type="GO" id="GO:0006511">
    <property type="term" value="P:ubiquitin-dependent protein catabolic process"/>
    <property type="evidence" value="ECO:0007669"/>
    <property type="project" value="InterPro"/>
</dbReference>
<dbReference type="InterPro" id="IPR016159">
    <property type="entry name" value="Cullin_repeat-like_dom_sf"/>
</dbReference>
<keyword evidence="4" id="KW-0833">Ubl conjugation pathway</keyword>
<reference evidence="11 12" key="1">
    <citation type="submission" date="2020-04" db="EMBL/GenBank/DDBJ databases">
        <title>Perkinsus chesapeaki whole genome sequence.</title>
        <authorList>
            <person name="Bogema D.R."/>
        </authorList>
    </citation>
    <scope>NUCLEOTIDE SEQUENCE [LARGE SCALE GENOMIC DNA]</scope>
    <source>
        <strain evidence="11">ATCC PRA-425</strain>
    </source>
</reference>
<evidence type="ECO:0000256" key="1">
    <source>
        <dbReference type="ARBA" id="ARBA00004906"/>
    </source>
</evidence>
<dbReference type="EMBL" id="JAAPAO010000059">
    <property type="protein sequence ID" value="KAF4674651.1"/>
    <property type="molecule type" value="Genomic_DNA"/>
</dbReference>
<dbReference type="InterPro" id="IPR059120">
    <property type="entry name" value="Cullin-like_AB"/>
</dbReference>
<dbReference type="InterPro" id="IPR036388">
    <property type="entry name" value="WH-like_DNA-bd_sf"/>
</dbReference>
<dbReference type="InterPro" id="IPR001373">
    <property type="entry name" value="Cullin_N"/>
</dbReference>
<evidence type="ECO:0000259" key="10">
    <source>
        <dbReference type="PROSITE" id="PS50069"/>
    </source>
</evidence>
<organism evidence="11 12">
    <name type="scientific">Perkinsus chesapeaki</name>
    <name type="common">Clam parasite</name>
    <name type="synonym">Perkinsus andrewsi</name>
    <dbReference type="NCBI Taxonomy" id="330153"/>
    <lineage>
        <taxon>Eukaryota</taxon>
        <taxon>Sar</taxon>
        <taxon>Alveolata</taxon>
        <taxon>Perkinsozoa</taxon>
        <taxon>Perkinsea</taxon>
        <taxon>Perkinsida</taxon>
        <taxon>Perkinsidae</taxon>
        <taxon>Perkinsus</taxon>
    </lineage>
</organism>
<comment type="similarity">
    <text evidence="2 7 8">Belongs to the cullin family.</text>
</comment>
<dbReference type="AlphaFoldDB" id="A0A7J6MUR8"/>
<evidence type="ECO:0000256" key="8">
    <source>
        <dbReference type="RuleBase" id="RU003829"/>
    </source>
</evidence>
<comment type="caution">
    <text evidence="11">The sequence shown here is derived from an EMBL/GenBank/DDBJ whole genome shotgun (WGS) entry which is preliminary data.</text>
</comment>
<dbReference type="SUPFAM" id="SSF75632">
    <property type="entry name" value="Cullin homology domain"/>
    <property type="match status" value="1"/>
</dbReference>
<dbReference type="FunFam" id="1.20.1310.10:FF:000014">
    <property type="entry name" value="Cullin 5"/>
    <property type="match status" value="1"/>
</dbReference>
<evidence type="ECO:0000256" key="5">
    <source>
        <dbReference type="ARBA" id="ARBA00022843"/>
    </source>
</evidence>
<dbReference type="InterPro" id="IPR045093">
    <property type="entry name" value="Cullin"/>
</dbReference>
<dbReference type="Gene3D" id="3.30.230.130">
    <property type="entry name" value="Cullin, Chain C, Domain 2"/>
    <property type="match status" value="1"/>
</dbReference>
<keyword evidence="3" id="KW-1017">Isopeptide bond</keyword>
<dbReference type="InterPro" id="IPR036390">
    <property type="entry name" value="WH_DNA-bd_sf"/>
</dbReference>
<dbReference type="SMART" id="SM00884">
    <property type="entry name" value="Cullin_Nedd8"/>
    <property type="match status" value="1"/>
</dbReference>
<dbReference type="InterPro" id="IPR019559">
    <property type="entry name" value="Cullin_neddylation_domain"/>
</dbReference>
<dbReference type="Gene3D" id="1.10.10.10">
    <property type="entry name" value="Winged helix-like DNA-binding domain superfamily/Winged helix DNA-binding domain"/>
    <property type="match status" value="1"/>
</dbReference>
<feature type="region of interest" description="Disordered" evidence="9">
    <location>
        <begin position="205"/>
        <end position="234"/>
    </location>
</feature>
<evidence type="ECO:0000256" key="6">
    <source>
        <dbReference type="ARBA" id="ARBA00040451"/>
    </source>
</evidence>
<dbReference type="InterPro" id="IPR016158">
    <property type="entry name" value="Cullin_homology"/>
</dbReference>
<dbReference type="GO" id="GO:0031461">
    <property type="term" value="C:cullin-RING ubiquitin ligase complex"/>
    <property type="evidence" value="ECO:0007669"/>
    <property type="project" value="InterPro"/>
</dbReference>
<dbReference type="Proteomes" id="UP000591131">
    <property type="component" value="Unassembled WGS sequence"/>
</dbReference>
<evidence type="ECO:0000313" key="12">
    <source>
        <dbReference type="Proteomes" id="UP000591131"/>
    </source>
</evidence>
<evidence type="ECO:0000313" key="11">
    <source>
        <dbReference type="EMBL" id="KAF4674651.1"/>
    </source>
</evidence>
<dbReference type="GO" id="GO:0031625">
    <property type="term" value="F:ubiquitin protein ligase binding"/>
    <property type="evidence" value="ECO:0007669"/>
    <property type="project" value="InterPro"/>
</dbReference>
<proteinExistence type="inferred from homology"/>
<dbReference type="SMART" id="SM00182">
    <property type="entry name" value="CULLIN"/>
    <property type="match status" value="1"/>
</dbReference>
<evidence type="ECO:0000256" key="9">
    <source>
        <dbReference type="SAM" id="MobiDB-lite"/>
    </source>
</evidence>
<protein>
    <recommendedName>
        <fullName evidence="6">Cullin-5</fullName>
    </recommendedName>
</protein>
<dbReference type="FunFam" id="1.20.1310.10:FF:000002">
    <property type="entry name" value="cullin-3 isoform X1"/>
    <property type="match status" value="1"/>
</dbReference>
<comment type="pathway">
    <text evidence="1">Protein modification; protein ubiquitination.</text>
</comment>
<feature type="compositionally biased region" description="Low complexity" evidence="9">
    <location>
        <begin position="205"/>
        <end position="222"/>
    </location>
</feature>
<sequence length="810" mass="92235">MSAYGETVPLDEGWTLIKEKAIDRLEYYLDTGDVPKDVVQVAGKPIRIFGAGDYAQLYTTVYNMCTQRSPNNWSEELYQRYGDSMSSYVTRKVVPKIDKLEGKALLEELLHRWNNHKLYSKWMERFFTYLDRYYVKLQSVDTLAVRGVTIFKMLAFDHGEVPARCRAAVLDMINKEREDSEIDQSLLRGIVNMLIDLGSASRSSGAADGQASSSSSTNVTSSRPTLGGVPNPPHGSGELSNLWVYQQELEEYLLPQTARYYEQQANAWLATDTLPEFLIKAESALMAEQKRVEMYLHPSSMQKIKDVVIKATLADTMSQTLEKDTGVTWMLDNDKREDLSRMWRMFGLVPNGLAPIAASFKQYVQDLGNSVVDARIEQLKALGPQPSPQVKTEVLSDPSFIQRLIDMHDRFKSVVAECFQSDGLFQKSLKEAFETFINRDLGRFSIAAMMSSFCDKALRKGGEKRSEEQVDTLMSKLVDLFSFLTDKDVFAEIYRNQLAKRLLYDTSASDEAEKSVIQKLKMKCGAQFTSKLEGMITDTSLATDMQKQFREYLSHRDNQSDRESIDFSVTVLTTGFWPTYHPIDSVILPMPMTRCLNVFTDFYNGKTQHRKLSWIHSLGQAVVGAKFGQRKHDLNCNTLQALILLLFNNPSAHGGDSEGWISFQDIHTATGCGDDSMCKKLLATLSIARYKVLEKSGSNPRIIDVEEKFRVNPKFSCPQRKIKIPPPAQDETHKAERVQEDRSISIEAAIVRIMKTRKTCSHQQLVSEVLNQLSFFKPNPKVIKQRIEHLIEREYLERDENQPNVYRYLA</sequence>
<accession>A0A7J6MUR8</accession>
<gene>
    <name evidence="11" type="ORF">FOL47_008851</name>
</gene>
<evidence type="ECO:0000256" key="3">
    <source>
        <dbReference type="ARBA" id="ARBA00022499"/>
    </source>
</evidence>
<evidence type="ECO:0000256" key="4">
    <source>
        <dbReference type="ARBA" id="ARBA00022786"/>
    </source>
</evidence>
<dbReference type="Gene3D" id="1.20.1310.10">
    <property type="entry name" value="Cullin Repeats"/>
    <property type="match status" value="4"/>
</dbReference>
<dbReference type="PROSITE" id="PS50069">
    <property type="entry name" value="CULLIN_2"/>
    <property type="match status" value="1"/>
</dbReference>
<dbReference type="OrthoDB" id="27073at2759"/>
<dbReference type="Pfam" id="PF10557">
    <property type="entry name" value="Cullin_Nedd8"/>
    <property type="match status" value="1"/>
</dbReference>
<name>A0A7J6MUR8_PERCH</name>
<dbReference type="Pfam" id="PF26557">
    <property type="entry name" value="Cullin_AB"/>
    <property type="match status" value="1"/>
</dbReference>
<dbReference type="InterPro" id="IPR016157">
    <property type="entry name" value="Cullin_CS"/>
</dbReference>
<dbReference type="SUPFAM" id="SSF46785">
    <property type="entry name" value="Winged helix' DNA-binding domain"/>
    <property type="match status" value="1"/>
</dbReference>
<keyword evidence="12" id="KW-1185">Reference proteome</keyword>
<feature type="domain" description="Cullin family profile" evidence="10">
    <location>
        <begin position="445"/>
        <end position="685"/>
    </location>
</feature>
<evidence type="ECO:0000256" key="2">
    <source>
        <dbReference type="ARBA" id="ARBA00006019"/>
    </source>
</evidence>
<dbReference type="FunFam" id="1.10.10.10:FF:000014">
    <property type="entry name" value="Cullin 1"/>
    <property type="match status" value="1"/>
</dbReference>
<dbReference type="PANTHER" id="PTHR11932">
    <property type="entry name" value="CULLIN"/>
    <property type="match status" value="1"/>
</dbReference>
<evidence type="ECO:0000256" key="7">
    <source>
        <dbReference type="PROSITE-ProRule" id="PRU00330"/>
    </source>
</evidence>
<dbReference type="PROSITE" id="PS01256">
    <property type="entry name" value="CULLIN_1"/>
    <property type="match status" value="1"/>
</dbReference>
<keyword evidence="5" id="KW-0832">Ubl conjugation</keyword>